<feature type="region of interest" description="Disordered" evidence="1">
    <location>
        <begin position="1"/>
        <end position="21"/>
    </location>
</feature>
<name>A0A917YNS4_9ACTN</name>
<feature type="transmembrane region" description="Helical" evidence="2">
    <location>
        <begin position="57"/>
        <end position="79"/>
    </location>
</feature>
<keyword evidence="2" id="KW-0812">Transmembrane</keyword>
<protein>
    <recommendedName>
        <fullName evidence="3">DUF4396 domain-containing protein</fullName>
    </recommendedName>
</protein>
<evidence type="ECO:0000313" key="5">
    <source>
        <dbReference type="Proteomes" id="UP000646523"/>
    </source>
</evidence>
<reference evidence="4" key="1">
    <citation type="journal article" date="2014" name="Int. J. Syst. Evol. Microbiol.">
        <title>Complete genome sequence of Corynebacterium casei LMG S-19264T (=DSM 44701T), isolated from a smear-ripened cheese.</title>
        <authorList>
            <consortium name="US DOE Joint Genome Institute (JGI-PGF)"/>
            <person name="Walter F."/>
            <person name="Albersmeier A."/>
            <person name="Kalinowski J."/>
            <person name="Ruckert C."/>
        </authorList>
    </citation>
    <scope>NUCLEOTIDE SEQUENCE</scope>
    <source>
        <strain evidence="4">CGMCC 4.7368</strain>
    </source>
</reference>
<accession>A0A917YNS4</accession>
<dbReference type="EMBL" id="BMNH01000001">
    <property type="protein sequence ID" value="GGO61925.1"/>
    <property type="molecule type" value="Genomic_DNA"/>
</dbReference>
<evidence type="ECO:0000313" key="4">
    <source>
        <dbReference type="EMBL" id="GGO61925.1"/>
    </source>
</evidence>
<evidence type="ECO:0000256" key="2">
    <source>
        <dbReference type="SAM" id="Phobius"/>
    </source>
</evidence>
<dbReference type="AlphaFoldDB" id="A0A917YNS4"/>
<sequence length="170" mass="17428">MSHDSHHPPSRSAGSHDHDAAGPGASWAMAAQATLHCLTGCAIGEVLGMVIGTSAGLSNLATVVLSVALAFVFGYALTMRGVLRAGVGLRTALKVALAADTISIAVMEVLDNAVMLVVPGAMDAGVTSMLFWGALAGSLLVAFLLTTPVNKWLISRGKGHAVTHQYHHGH</sequence>
<evidence type="ECO:0000256" key="1">
    <source>
        <dbReference type="SAM" id="MobiDB-lite"/>
    </source>
</evidence>
<keyword evidence="2" id="KW-0472">Membrane</keyword>
<proteinExistence type="predicted"/>
<dbReference type="Pfam" id="PF14342">
    <property type="entry name" value="DUF4396"/>
    <property type="match status" value="1"/>
</dbReference>
<comment type="caution">
    <text evidence="4">The sequence shown here is derived from an EMBL/GenBank/DDBJ whole genome shotgun (WGS) entry which is preliminary data.</text>
</comment>
<feature type="transmembrane region" description="Helical" evidence="2">
    <location>
        <begin position="130"/>
        <end position="149"/>
    </location>
</feature>
<reference evidence="4" key="2">
    <citation type="submission" date="2020-09" db="EMBL/GenBank/DDBJ databases">
        <authorList>
            <person name="Sun Q."/>
            <person name="Zhou Y."/>
        </authorList>
    </citation>
    <scope>NUCLEOTIDE SEQUENCE</scope>
    <source>
        <strain evidence="4">CGMCC 4.7368</strain>
    </source>
</reference>
<organism evidence="4 5">
    <name type="scientific">Nonomuraea cavernae</name>
    <dbReference type="NCBI Taxonomy" id="2045107"/>
    <lineage>
        <taxon>Bacteria</taxon>
        <taxon>Bacillati</taxon>
        <taxon>Actinomycetota</taxon>
        <taxon>Actinomycetes</taxon>
        <taxon>Streptosporangiales</taxon>
        <taxon>Streptosporangiaceae</taxon>
        <taxon>Nonomuraea</taxon>
    </lineage>
</organism>
<keyword evidence="2" id="KW-1133">Transmembrane helix</keyword>
<gene>
    <name evidence="4" type="ORF">GCM10012289_05320</name>
</gene>
<dbReference type="Proteomes" id="UP000646523">
    <property type="component" value="Unassembled WGS sequence"/>
</dbReference>
<evidence type="ECO:0000259" key="3">
    <source>
        <dbReference type="Pfam" id="PF14342"/>
    </source>
</evidence>
<feature type="domain" description="DUF4396" evidence="3">
    <location>
        <begin position="26"/>
        <end position="159"/>
    </location>
</feature>
<keyword evidence="5" id="KW-1185">Reference proteome</keyword>
<dbReference type="InterPro" id="IPR025509">
    <property type="entry name" value="DUF4396"/>
</dbReference>
<dbReference type="RefSeq" id="WP_225262051.1">
    <property type="nucleotide sequence ID" value="NZ_BMNH01000001.1"/>
</dbReference>